<dbReference type="PANTHER" id="PTHR35526">
    <property type="entry name" value="ANTI-SIGMA-F FACTOR RSBW-RELATED"/>
    <property type="match status" value="1"/>
</dbReference>
<keyword evidence="1" id="KW-0808">Transferase</keyword>
<organism evidence="4 5">
    <name type="scientific">Streptomyces broussonetiae</name>
    <dbReference type="NCBI Taxonomy" id="2686304"/>
    <lineage>
        <taxon>Bacteria</taxon>
        <taxon>Bacillati</taxon>
        <taxon>Actinomycetota</taxon>
        <taxon>Actinomycetes</taxon>
        <taxon>Kitasatosporales</taxon>
        <taxon>Streptomycetaceae</taxon>
        <taxon>Streptomyces</taxon>
    </lineage>
</organism>
<protein>
    <submittedName>
        <fullName evidence="4">ATP-binding protein</fullName>
    </submittedName>
</protein>
<evidence type="ECO:0000313" key="4">
    <source>
        <dbReference type="EMBL" id="MFB8775436.1"/>
    </source>
</evidence>
<dbReference type="PANTHER" id="PTHR35526:SF3">
    <property type="entry name" value="ANTI-SIGMA-F FACTOR RSBW"/>
    <property type="match status" value="1"/>
</dbReference>
<feature type="domain" description="Histidine kinase/HSP90-like ATPase" evidence="3">
    <location>
        <begin position="10"/>
        <end position="131"/>
    </location>
</feature>
<accession>A0ABV5EF02</accession>
<feature type="region of interest" description="Disordered" evidence="2">
    <location>
        <begin position="84"/>
        <end position="105"/>
    </location>
</feature>
<dbReference type="InterPro" id="IPR036890">
    <property type="entry name" value="HATPase_C_sf"/>
</dbReference>
<dbReference type="GO" id="GO:0005524">
    <property type="term" value="F:ATP binding"/>
    <property type="evidence" value="ECO:0007669"/>
    <property type="project" value="UniProtKB-KW"/>
</dbReference>
<dbReference type="RefSeq" id="WP_376734093.1">
    <property type="nucleotide sequence ID" value="NZ_JAYMRP010000020.1"/>
</dbReference>
<sequence>MDTRELAAHFPATPRGAQLARRQAVRWMQERGHPPASDIACGVALVVGELAANAVQHGRVPGRDFGLRITADEAANHVRIEVTDAAPPPDLPPAAGPPHPEDESGRGLLLVDVLTTRWGTTPHPPEGKTVWAELCL</sequence>
<proteinExistence type="predicted"/>
<dbReference type="InterPro" id="IPR050267">
    <property type="entry name" value="Anti-sigma-factor_SerPK"/>
</dbReference>
<dbReference type="Pfam" id="PF13581">
    <property type="entry name" value="HATPase_c_2"/>
    <property type="match status" value="1"/>
</dbReference>
<evidence type="ECO:0000256" key="2">
    <source>
        <dbReference type="SAM" id="MobiDB-lite"/>
    </source>
</evidence>
<dbReference type="CDD" id="cd16936">
    <property type="entry name" value="HATPase_RsbW-like"/>
    <property type="match status" value="1"/>
</dbReference>
<dbReference type="EMBL" id="JAYMRP010000020">
    <property type="protein sequence ID" value="MFB8775436.1"/>
    <property type="molecule type" value="Genomic_DNA"/>
</dbReference>
<reference evidence="4 5" key="1">
    <citation type="submission" date="2024-01" db="EMBL/GenBank/DDBJ databases">
        <title>Genome mining of biosynthetic gene clusters to explore secondary metabolites of Streptomyces sp.</title>
        <authorList>
            <person name="Baig A."/>
            <person name="Ajitkumar Shintre N."/>
            <person name="Kumar H."/>
            <person name="Anbarasu A."/>
            <person name="Ramaiah S."/>
        </authorList>
    </citation>
    <scope>NUCLEOTIDE SEQUENCE [LARGE SCALE GENOMIC DNA]</scope>
    <source>
        <strain evidence="4 5">A57</strain>
    </source>
</reference>
<evidence type="ECO:0000313" key="5">
    <source>
        <dbReference type="Proteomes" id="UP001585080"/>
    </source>
</evidence>
<evidence type="ECO:0000259" key="3">
    <source>
        <dbReference type="Pfam" id="PF13581"/>
    </source>
</evidence>
<dbReference type="InterPro" id="IPR003594">
    <property type="entry name" value="HATPase_dom"/>
</dbReference>
<gene>
    <name evidence="4" type="ORF">VSS16_22295</name>
</gene>
<keyword evidence="1" id="KW-0418">Kinase</keyword>
<comment type="caution">
    <text evidence="4">The sequence shown here is derived from an EMBL/GenBank/DDBJ whole genome shotgun (WGS) entry which is preliminary data.</text>
</comment>
<keyword evidence="5" id="KW-1185">Reference proteome</keyword>
<keyword evidence="4" id="KW-0067">ATP-binding</keyword>
<name>A0ABV5EF02_9ACTN</name>
<keyword evidence="4" id="KW-0547">Nucleotide-binding</keyword>
<dbReference type="SUPFAM" id="SSF55874">
    <property type="entry name" value="ATPase domain of HSP90 chaperone/DNA topoisomerase II/histidine kinase"/>
    <property type="match status" value="1"/>
</dbReference>
<evidence type="ECO:0000256" key="1">
    <source>
        <dbReference type="ARBA" id="ARBA00022527"/>
    </source>
</evidence>
<dbReference type="Proteomes" id="UP001585080">
    <property type="component" value="Unassembled WGS sequence"/>
</dbReference>
<feature type="compositionally biased region" description="Pro residues" evidence="2">
    <location>
        <begin position="86"/>
        <end position="98"/>
    </location>
</feature>
<keyword evidence="1" id="KW-0723">Serine/threonine-protein kinase</keyword>
<dbReference type="Gene3D" id="3.30.565.10">
    <property type="entry name" value="Histidine kinase-like ATPase, C-terminal domain"/>
    <property type="match status" value="1"/>
</dbReference>